<dbReference type="AlphaFoldDB" id="A0A540VPU0"/>
<accession>A0A540VPU0</accession>
<organism evidence="2 3">
    <name type="scientific">Spiribacter salinus</name>
    <dbReference type="NCBI Taxonomy" id="1335746"/>
    <lineage>
        <taxon>Bacteria</taxon>
        <taxon>Pseudomonadati</taxon>
        <taxon>Pseudomonadota</taxon>
        <taxon>Gammaproteobacteria</taxon>
        <taxon>Chromatiales</taxon>
        <taxon>Ectothiorhodospiraceae</taxon>
        <taxon>Spiribacter</taxon>
    </lineage>
</organism>
<dbReference type="EMBL" id="VIFK01000159">
    <property type="protein sequence ID" value="TQE98656.1"/>
    <property type="molecule type" value="Genomic_DNA"/>
</dbReference>
<feature type="compositionally biased region" description="Polar residues" evidence="1">
    <location>
        <begin position="1"/>
        <end position="20"/>
    </location>
</feature>
<evidence type="ECO:0000256" key="1">
    <source>
        <dbReference type="SAM" id="MobiDB-lite"/>
    </source>
</evidence>
<evidence type="ECO:0000313" key="3">
    <source>
        <dbReference type="Proteomes" id="UP000315400"/>
    </source>
</evidence>
<name>A0A540VPU0_9GAMM</name>
<comment type="caution">
    <text evidence="2">The sequence shown here is derived from an EMBL/GenBank/DDBJ whole genome shotgun (WGS) entry which is preliminary data.</text>
</comment>
<dbReference type="Proteomes" id="UP000315400">
    <property type="component" value="Unassembled WGS sequence"/>
</dbReference>
<protein>
    <submittedName>
        <fullName evidence="2">Uncharacterized protein</fullName>
    </submittedName>
</protein>
<evidence type="ECO:0000313" key="2">
    <source>
        <dbReference type="EMBL" id="TQE98656.1"/>
    </source>
</evidence>
<sequence>MATLDVQTVSRSGLNPSFSGAASGGDEFPWSTRAVLYVKNGDSDSHTVTVASQISSSPQGLTSDDLSVDVPAGEDRVIGPFSERAWADSDGNVQVSYDDTTSVEVAVIEVP</sequence>
<reference evidence="2 3" key="1">
    <citation type="submission" date="2019-06" db="EMBL/GenBank/DDBJ databases">
        <title>Metagenome assembled Genome of Spiribacter salinus SL48-SHIP from the microbial mat of Salt Lake 48 (Novosibirsk region, Russia).</title>
        <authorList>
            <person name="Shipova A."/>
            <person name="Rozanov A.S."/>
            <person name="Bryanskaya A.V."/>
            <person name="Peltek S.E."/>
        </authorList>
    </citation>
    <scope>NUCLEOTIDE SEQUENCE [LARGE SCALE GENOMIC DNA]</scope>
    <source>
        <strain evidence="2">SL48-SHIP-2</strain>
    </source>
</reference>
<gene>
    <name evidence="2" type="ORF">FKY71_12670</name>
</gene>
<proteinExistence type="predicted"/>
<feature type="region of interest" description="Disordered" evidence="1">
    <location>
        <begin position="1"/>
        <end position="28"/>
    </location>
</feature>